<comment type="caution">
    <text evidence="2">The sequence shown here is derived from an EMBL/GenBank/DDBJ whole genome shotgun (WGS) entry which is preliminary data.</text>
</comment>
<evidence type="ECO:0000313" key="2">
    <source>
        <dbReference type="EMBL" id="KAK4009543.1"/>
    </source>
</evidence>
<dbReference type="PANTHER" id="PTHR31025">
    <property type="entry name" value="SI:CH211-196P9.1-RELATED"/>
    <property type="match status" value="1"/>
</dbReference>
<evidence type="ECO:0000313" key="3">
    <source>
        <dbReference type="Proteomes" id="UP001234178"/>
    </source>
</evidence>
<dbReference type="EMBL" id="JAOYFB010000003">
    <property type="protein sequence ID" value="KAK4009543.1"/>
    <property type="molecule type" value="Genomic_DNA"/>
</dbReference>
<dbReference type="InterPro" id="IPR012337">
    <property type="entry name" value="RNaseH-like_sf"/>
</dbReference>
<feature type="compositionally biased region" description="Polar residues" evidence="1">
    <location>
        <begin position="497"/>
        <end position="506"/>
    </location>
</feature>
<dbReference type="Proteomes" id="UP001234178">
    <property type="component" value="Unassembled WGS sequence"/>
</dbReference>
<evidence type="ECO:0000256" key="1">
    <source>
        <dbReference type="SAM" id="MobiDB-lite"/>
    </source>
</evidence>
<gene>
    <name evidence="2" type="ORF">OUZ56_018677</name>
</gene>
<proteinExistence type="predicted"/>
<dbReference type="SUPFAM" id="SSF53098">
    <property type="entry name" value="Ribonuclease H-like"/>
    <property type="match status" value="1"/>
</dbReference>
<keyword evidence="3" id="KW-1185">Reference proteome</keyword>
<organism evidence="2 3">
    <name type="scientific">Daphnia magna</name>
    <dbReference type="NCBI Taxonomy" id="35525"/>
    <lineage>
        <taxon>Eukaryota</taxon>
        <taxon>Metazoa</taxon>
        <taxon>Ecdysozoa</taxon>
        <taxon>Arthropoda</taxon>
        <taxon>Crustacea</taxon>
        <taxon>Branchiopoda</taxon>
        <taxon>Diplostraca</taxon>
        <taxon>Cladocera</taxon>
        <taxon>Anomopoda</taxon>
        <taxon>Daphniidae</taxon>
        <taxon>Daphnia</taxon>
    </lineage>
</organism>
<accession>A0ABQ9Z9N5</accession>
<protein>
    <submittedName>
        <fullName evidence="2">Uncharacterized protein</fullName>
    </submittedName>
</protein>
<feature type="compositionally biased region" description="Basic residues" evidence="1">
    <location>
        <begin position="511"/>
        <end position="521"/>
    </location>
</feature>
<reference evidence="2 3" key="1">
    <citation type="journal article" date="2023" name="Nucleic Acids Res.">
        <title>The hologenome of Daphnia magna reveals possible DNA methylation and microbiome-mediated evolution of the host genome.</title>
        <authorList>
            <person name="Chaturvedi A."/>
            <person name="Li X."/>
            <person name="Dhandapani V."/>
            <person name="Marshall H."/>
            <person name="Kissane S."/>
            <person name="Cuenca-Cambronero M."/>
            <person name="Asole G."/>
            <person name="Calvet F."/>
            <person name="Ruiz-Romero M."/>
            <person name="Marangio P."/>
            <person name="Guigo R."/>
            <person name="Rago D."/>
            <person name="Mirbahai L."/>
            <person name="Eastwood N."/>
            <person name="Colbourne J.K."/>
            <person name="Zhou J."/>
            <person name="Mallon E."/>
            <person name="Orsini L."/>
        </authorList>
    </citation>
    <scope>NUCLEOTIDE SEQUENCE [LARGE SCALE GENOMIC DNA]</scope>
    <source>
        <strain evidence="2">LRV0_1</strain>
    </source>
</reference>
<dbReference type="PANTHER" id="PTHR31025:SF9">
    <property type="entry name" value="SI:DKEY-286J15.1"/>
    <property type="match status" value="1"/>
</dbReference>
<sequence>MDIIDDLSTVLKDLTVPDLDTQEELEEVEHGIDLQLLSSPSVSFREVVEYCLTATYRATCIAHTLQLVVGDAMKAISGLGSHSALAAVEHASKIVNFVRKSNKAVGFHFVAKNATRWNSQLRMIAALLKAIDKDRKLQSKLNATKKWGELSHHELGMLKELTILLQPFEDATNDLQGDYETTGNRNHQRLGNGTQNGKLYSNPKCPFSSQIKYCKPIASFLKESLTRRLSYVLRDTFYVLGTMLNPMFKKKWISKSGESDCAVVAAVKAELEMRAQQLQVSKPNSTEKKNCTPICTEASNEASQLYSTLLDEPSENQSGSTSAAVTEEFDTFLNEPHSSMRELVDPLKANGQTKPRSSYREKYLLTRLPDISGRVAVNSRYVTPNTLKMGKEIVVSFIERNEDFINSDERIAVVRIVCQHMVQKYLLQYYPSTETKHLYAAAIVKAFPCLVTKIQHPQGKMEINHDVYFHPQAGGFIENHLKEMRRRDGVHKRKPNNKQAQSSGSDDTPKRKNKKKGFWMKRHSSSSIEYSTKIYQYMEKTFEHRQRQSLNIFKSASDVLNEYPRFMDVDNVALIV</sequence>
<name>A0ABQ9Z9N5_9CRUS</name>
<feature type="region of interest" description="Disordered" evidence="1">
    <location>
        <begin position="487"/>
        <end position="521"/>
    </location>
</feature>